<protein>
    <submittedName>
        <fullName evidence="3">Aminodeoxychorismate/anthranilate synthase component II</fullName>
    </submittedName>
</protein>
<dbReference type="Gene3D" id="3.40.50.880">
    <property type="match status" value="1"/>
</dbReference>
<dbReference type="PROSITE" id="PS51273">
    <property type="entry name" value="GATASE_TYPE_1"/>
    <property type="match status" value="1"/>
</dbReference>
<evidence type="ECO:0000313" key="4">
    <source>
        <dbReference type="Proteomes" id="UP000663090"/>
    </source>
</evidence>
<dbReference type="PANTHER" id="PTHR43418">
    <property type="entry name" value="MULTIFUNCTIONAL TRYPTOPHAN BIOSYNTHESIS PROTEIN-RELATED"/>
    <property type="match status" value="1"/>
</dbReference>
<organism evidence="3 4">
    <name type="scientific">Myxococcus landrumensis</name>
    <dbReference type="NCBI Taxonomy" id="2813577"/>
    <lineage>
        <taxon>Bacteria</taxon>
        <taxon>Pseudomonadati</taxon>
        <taxon>Myxococcota</taxon>
        <taxon>Myxococcia</taxon>
        <taxon>Myxococcales</taxon>
        <taxon>Cystobacterineae</taxon>
        <taxon>Myxococcaceae</taxon>
        <taxon>Myxococcus</taxon>
    </lineage>
</organism>
<dbReference type="InterPro" id="IPR029062">
    <property type="entry name" value="Class_I_gatase-like"/>
</dbReference>
<evidence type="ECO:0000256" key="1">
    <source>
        <dbReference type="ARBA" id="ARBA00022962"/>
    </source>
</evidence>
<proteinExistence type="predicted"/>
<dbReference type="PRINTS" id="PR00097">
    <property type="entry name" value="ANTSNTHASEII"/>
</dbReference>
<dbReference type="SUPFAM" id="SSF52317">
    <property type="entry name" value="Class I glutamine amidotransferase-like"/>
    <property type="match status" value="1"/>
</dbReference>
<keyword evidence="4" id="KW-1185">Reference proteome</keyword>
<sequence length="187" mass="20243">MILLIDNFDSFTFNLVQALGAQGARLKVVRNDALTVADIEALKPERIVISPGPGTPDDAGISLEVIRAFGGRVPLLGVCLGHQCLGQVFGAKVVRAPVPVHGKTADVRHSGQGVFRELPDPFTAARYHSLVVERASLPDCLEVTAWHEGLIMGMRHRELRALEGVQFHPESFLTTHGPRLLANFLAA</sequence>
<dbReference type="PRINTS" id="PR00096">
    <property type="entry name" value="GATASE"/>
</dbReference>
<dbReference type="InterPro" id="IPR050472">
    <property type="entry name" value="Anth_synth/Amidotransfase"/>
</dbReference>
<evidence type="ECO:0000259" key="2">
    <source>
        <dbReference type="Pfam" id="PF00117"/>
    </source>
</evidence>
<dbReference type="Pfam" id="PF00117">
    <property type="entry name" value="GATase"/>
    <property type="match status" value="1"/>
</dbReference>
<evidence type="ECO:0000313" key="3">
    <source>
        <dbReference type="EMBL" id="QSQ17773.1"/>
    </source>
</evidence>
<dbReference type="InterPro" id="IPR006221">
    <property type="entry name" value="TrpG/PapA_dom"/>
</dbReference>
<dbReference type="InterPro" id="IPR017926">
    <property type="entry name" value="GATASE"/>
</dbReference>
<dbReference type="NCBIfam" id="TIGR00566">
    <property type="entry name" value="trpG_papA"/>
    <property type="match status" value="1"/>
</dbReference>
<name>A0ABX7NHC1_9BACT</name>
<dbReference type="RefSeq" id="WP_206719396.1">
    <property type="nucleotide sequence ID" value="NZ_CP071091.1"/>
</dbReference>
<feature type="domain" description="Glutamine amidotransferase" evidence="2">
    <location>
        <begin position="3"/>
        <end position="185"/>
    </location>
</feature>
<keyword evidence="1" id="KW-0315">Glutamine amidotransferase</keyword>
<dbReference type="CDD" id="cd01743">
    <property type="entry name" value="GATase1_Anthranilate_Synthase"/>
    <property type="match status" value="1"/>
</dbReference>
<dbReference type="Proteomes" id="UP000663090">
    <property type="component" value="Chromosome"/>
</dbReference>
<dbReference type="EMBL" id="CP071091">
    <property type="protein sequence ID" value="QSQ17773.1"/>
    <property type="molecule type" value="Genomic_DNA"/>
</dbReference>
<accession>A0ABX7NHC1</accession>
<dbReference type="PRINTS" id="PR00099">
    <property type="entry name" value="CPSGATASE"/>
</dbReference>
<reference evidence="3 4" key="1">
    <citation type="submission" date="2021-02" db="EMBL/GenBank/DDBJ databases">
        <title>De Novo genome assembly of isolated myxobacteria.</title>
        <authorList>
            <person name="Stevens D.C."/>
        </authorList>
    </citation>
    <scope>NUCLEOTIDE SEQUENCE [LARGE SCALE GENOMIC DNA]</scope>
    <source>
        <strain evidence="3 4">SCHIC003</strain>
    </source>
</reference>
<dbReference type="PANTHER" id="PTHR43418:SF4">
    <property type="entry name" value="MULTIFUNCTIONAL TRYPTOPHAN BIOSYNTHESIS PROTEIN"/>
    <property type="match status" value="1"/>
</dbReference>
<gene>
    <name evidence="3" type="ORF">JY572_17820</name>
</gene>